<keyword evidence="3" id="KW-0809">Transit peptide</keyword>
<dbReference type="InParanoid" id="A0A6J0BQ16"/>
<sequence>MVVTGSSALLSRLSYTRNVLKTGNKGLEVLSGSFSRLAVTQRFYTSNNATENESKPGGAVAEPEKISKAMKAYLERARKHDEFIQKETLEFNVGKRHLANMMGLNPETITQEDIDESIEYLFPSGLFDKRARPIMRTPSEVFPKHKAAEFDASGRPLHSMFYTTKPNFFQVLYDIVEATNLLKKKKLSSRNASMELGSPDEFNLTSSMWISKAELEQMLMEQLIDRDYNDFVAALERLVQYPGLNQVQDLLTKYSKRRMNQKLKQTIPPLEYNSDDRPFITIPNCMRKSARAEVTVLGKGSGKITINGQNILYFNDVQAREQVIFPLIFTGLSGSVDVVANVSGGGQSGQAGAIRWGISWALRSFVDPETVEKMRIAGLLKRDHRIRERKKPGQAGARKKFTWKKR</sequence>
<dbReference type="KEGG" id="nlo:107221460"/>
<evidence type="ECO:0000256" key="7">
    <source>
        <dbReference type="ARBA" id="ARBA00039318"/>
    </source>
</evidence>
<dbReference type="PANTHER" id="PTHR21569:SF1">
    <property type="entry name" value="SMALL RIBOSOMAL SUBUNIT PROTEIN US9M"/>
    <property type="match status" value="1"/>
</dbReference>
<dbReference type="GO" id="GO:0006412">
    <property type="term" value="P:translation"/>
    <property type="evidence" value="ECO:0007669"/>
    <property type="project" value="InterPro"/>
</dbReference>
<evidence type="ECO:0000256" key="6">
    <source>
        <dbReference type="ARBA" id="ARBA00023274"/>
    </source>
</evidence>
<dbReference type="GO" id="GO:0005763">
    <property type="term" value="C:mitochondrial small ribosomal subunit"/>
    <property type="evidence" value="ECO:0007669"/>
    <property type="project" value="TreeGrafter"/>
</dbReference>
<evidence type="ECO:0000256" key="3">
    <source>
        <dbReference type="ARBA" id="ARBA00022946"/>
    </source>
</evidence>
<dbReference type="Gene3D" id="3.30.230.10">
    <property type="match status" value="1"/>
</dbReference>
<keyword evidence="6" id="KW-0687">Ribonucleoprotein</keyword>
<evidence type="ECO:0000313" key="10">
    <source>
        <dbReference type="RefSeq" id="XP_015515943.1"/>
    </source>
</evidence>
<reference evidence="10" key="1">
    <citation type="submission" date="2025-08" db="UniProtKB">
        <authorList>
            <consortium name="RefSeq"/>
        </authorList>
    </citation>
    <scope>IDENTIFICATION</scope>
    <source>
        <tissue evidence="10">Thorax and Abdomen</tissue>
    </source>
</reference>
<evidence type="ECO:0000256" key="1">
    <source>
        <dbReference type="ARBA" id="ARBA00004173"/>
    </source>
</evidence>
<name>A0A6J0BQ16_NEOLC</name>
<dbReference type="FunFam" id="3.30.230.10:FF:000035">
    <property type="entry name" value="28S ribosomal protein S9, mitochondrial"/>
    <property type="match status" value="1"/>
</dbReference>
<dbReference type="PANTHER" id="PTHR21569">
    <property type="entry name" value="RIBOSOMAL PROTEIN S9"/>
    <property type="match status" value="1"/>
</dbReference>
<evidence type="ECO:0000256" key="2">
    <source>
        <dbReference type="ARBA" id="ARBA00005251"/>
    </source>
</evidence>
<comment type="similarity">
    <text evidence="2">Belongs to the universal ribosomal protein uS9 family.</text>
</comment>
<dbReference type="SUPFAM" id="SSF54211">
    <property type="entry name" value="Ribosomal protein S5 domain 2-like"/>
    <property type="match status" value="1"/>
</dbReference>
<dbReference type="InterPro" id="IPR000754">
    <property type="entry name" value="Ribosomal_uS9"/>
</dbReference>
<organism evidence="10">
    <name type="scientific">Neodiprion lecontei</name>
    <name type="common">Redheaded pine sawfly</name>
    <dbReference type="NCBI Taxonomy" id="441921"/>
    <lineage>
        <taxon>Eukaryota</taxon>
        <taxon>Metazoa</taxon>
        <taxon>Ecdysozoa</taxon>
        <taxon>Arthropoda</taxon>
        <taxon>Hexapoda</taxon>
        <taxon>Insecta</taxon>
        <taxon>Pterygota</taxon>
        <taxon>Neoptera</taxon>
        <taxon>Endopterygota</taxon>
        <taxon>Hymenoptera</taxon>
        <taxon>Tenthredinoidea</taxon>
        <taxon>Diprionidae</taxon>
        <taxon>Diprioninae</taxon>
        <taxon>Neodiprion</taxon>
    </lineage>
</organism>
<dbReference type="InterPro" id="IPR014721">
    <property type="entry name" value="Ribsml_uS5_D2-typ_fold_subgr"/>
</dbReference>
<dbReference type="Proteomes" id="UP000829291">
    <property type="component" value="Chromosome 7"/>
</dbReference>
<gene>
    <name evidence="10" type="primary">LOC107221460</name>
</gene>
<dbReference type="OrthoDB" id="10254627at2759"/>
<dbReference type="GeneID" id="107221460"/>
<accession>A0A6J0BQ16</accession>
<dbReference type="Pfam" id="PF00380">
    <property type="entry name" value="Ribosomal_S9"/>
    <property type="match status" value="1"/>
</dbReference>
<evidence type="ECO:0000256" key="8">
    <source>
        <dbReference type="ARBA" id="ARBA00076042"/>
    </source>
</evidence>
<dbReference type="RefSeq" id="XP_015515943.1">
    <property type="nucleotide sequence ID" value="XM_015660457.2"/>
</dbReference>
<keyword evidence="9" id="KW-1185">Reference proteome</keyword>
<dbReference type="AlphaFoldDB" id="A0A6J0BQ16"/>
<dbReference type="GO" id="GO:0003735">
    <property type="term" value="F:structural constituent of ribosome"/>
    <property type="evidence" value="ECO:0007669"/>
    <property type="project" value="InterPro"/>
</dbReference>
<dbReference type="GO" id="GO:0005743">
    <property type="term" value="C:mitochondrial inner membrane"/>
    <property type="evidence" value="ECO:0007669"/>
    <property type="project" value="UniProtKB-ARBA"/>
</dbReference>
<evidence type="ECO:0000256" key="4">
    <source>
        <dbReference type="ARBA" id="ARBA00022980"/>
    </source>
</evidence>
<comment type="subcellular location">
    <subcellularLocation>
        <location evidence="1">Mitochondrion</location>
    </subcellularLocation>
</comment>
<dbReference type="GO" id="GO:0003723">
    <property type="term" value="F:RNA binding"/>
    <property type="evidence" value="ECO:0007669"/>
    <property type="project" value="TreeGrafter"/>
</dbReference>
<keyword evidence="5" id="KW-0496">Mitochondrion</keyword>
<dbReference type="FunCoup" id="A0A6J0BQ16">
    <property type="interactions" value="869"/>
</dbReference>
<keyword evidence="4 10" id="KW-0689">Ribosomal protein</keyword>
<proteinExistence type="inferred from homology"/>
<dbReference type="CTD" id="64965"/>
<dbReference type="InterPro" id="IPR020568">
    <property type="entry name" value="Ribosomal_Su5_D2-typ_SF"/>
</dbReference>
<evidence type="ECO:0000256" key="5">
    <source>
        <dbReference type="ARBA" id="ARBA00023128"/>
    </source>
</evidence>
<evidence type="ECO:0000313" key="9">
    <source>
        <dbReference type="Proteomes" id="UP000829291"/>
    </source>
</evidence>
<protein>
    <recommendedName>
        <fullName evidence="7">Small ribosomal subunit protein uS9m</fullName>
    </recommendedName>
    <alternativeName>
        <fullName evidence="8">28S ribosomal protein S9, mitochondrial</fullName>
    </alternativeName>
</protein>